<dbReference type="Gene3D" id="1.10.260.50">
    <property type="match status" value="1"/>
</dbReference>
<dbReference type="GO" id="GO:0046872">
    <property type="term" value="F:metal ion binding"/>
    <property type="evidence" value="ECO:0007669"/>
    <property type="project" value="UniProtKB-KW"/>
</dbReference>
<dbReference type="Gene3D" id="3.40.640.10">
    <property type="entry name" value="Type I PLP-dependent aspartate aminotransferase-like (Major domain)"/>
    <property type="match status" value="1"/>
</dbReference>
<evidence type="ECO:0000256" key="6">
    <source>
        <dbReference type="ARBA" id="ARBA00023004"/>
    </source>
</evidence>
<dbReference type="InterPro" id="IPR015424">
    <property type="entry name" value="PyrdxlP-dep_Trfase"/>
</dbReference>
<evidence type="ECO:0000256" key="5">
    <source>
        <dbReference type="ARBA" id="ARBA00022898"/>
    </source>
</evidence>
<dbReference type="Gene3D" id="3.90.1150.10">
    <property type="entry name" value="Aspartate Aminotransferase, domain 1"/>
    <property type="match status" value="1"/>
</dbReference>
<dbReference type="InterPro" id="IPR015421">
    <property type="entry name" value="PyrdxlP-dep_Trfase_major"/>
</dbReference>
<comment type="catalytic activity">
    <reaction evidence="8">
        <text>(sulfur carrier)-H + L-cysteine = (sulfur carrier)-SH + L-alanine</text>
        <dbReference type="Rhea" id="RHEA:43892"/>
        <dbReference type="Rhea" id="RHEA-COMP:14737"/>
        <dbReference type="Rhea" id="RHEA-COMP:14739"/>
        <dbReference type="ChEBI" id="CHEBI:29917"/>
        <dbReference type="ChEBI" id="CHEBI:35235"/>
        <dbReference type="ChEBI" id="CHEBI:57972"/>
        <dbReference type="ChEBI" id="CHEBI:64428"/>
        <dbReference type="EC" id="2.8.1.7"/>
    </reaction>
</comment>
<keyword evidence="6" id="KW-0408">Iron</keyword>
<dbReference type="InterPro" id="IPR015422">
    <property type="entry name" value="PyrdxlP-dep_Trfase_small"/>
</dbReference>
<evidence type="ECO:0000256" key="8">
    <source>
        <dbReference type="ARBA" id="ARBA00050776"/>
    </source>
</evidence>
<feature type="domain" description="Aminotransferase class V" evidence="9">
    <location>
        <begin position="2"/>
        <end position="371"/>
    </location>
</feature>
<dbReference type="PANTHER" id="PTHR11601:SF34">
    <property type="entry name" value="CYSTEINE DESULFURASE"/>
    <property type="match status" value="1"/>
</dbReference>
<protein>
    <submittedName>
        <fullName evidence="10">Cysteine desulfurase family protein</fullName>
    </submittedName>
</protein>
<keyword evidence="3" id="KW-0808">Transferase</keyword>
<dbReference type="RefSeq" id="WP_353648344.1">
    <property type="nucleotide sequence ID" value="NZ_CP159218.1"/>
</dbReference>
<evidence type="ECO:0000256" key="1">
    <source>
        <dbReference type="ARBA" id="ARBA00001933"/>
    </source>
</evidence>
<dbReference type="GO" id="GO:0051536">
    <property type="term" value="F:iron-sulfur cluster binding"/>
    <property type="evidence" value="ECO:0007669"/>
    <property type="project" value="UniProtKB-KW"/>
</dbReference>
<comment type="cofactor">
    <cofactor evidence="1">
        <name>pyridoxal 5'-phosphate</name>
        <dbReference type="ChEBI" id="CHEBI:597326"/>
    </cofactor>
</comment>
<dbReference type="FunFam" id="3.40.640.10:FF:000084">
    <property type="entry name" value="IscS-like cysteine desulfurase"/>
    <property type="match status" value="1"/>
</dbReference>
<dbReference type="Pfam" id="PF00266">
    <property type="entry name" value="Aminotran_5"/>
    <property type="match status" value="1"/>
</dbReference>
<keyword evidence="7" id="KW-0411">Iron-sulfur</keyword>
<evidence type="ECO:0000313" key="10">
    <source>
        <dbReference type="EMBL" id="XCG62729.1"/>
    </source>
</evidence>
<dbReference type="PIRSF" id="PIRSF005572">
    <property type="entry name" value="NifS"/>
    <property type="match status" value="1"/>
</dbReference>
<gene>
    <name evidence="10" type="ORF">ABLG96_16080</name>
</gene>
<dbReference type="InterPro" id="IPR016454">
    <property type="entry name" value="Cysteine_dSase"/>
</dbReference>
<comment type="similarity">
    <text evidence="2">Belongs to the class-V pyridoxal-phosphate-dependent aminotransferase family. NifS/IscS subfamily.</text>
</comment>
<evidence type="ECO:0000256" key="3">
    <source>
        <dbReference type="ARBA" id="ARBA00022679"/>
    </source>
</evidence>
<sequence length="396" mass="40966">MVYLDHAATTPMLSAVAARMSEVQRDPLVGNPSSLHTAGRRARRIVEESREQVAGAFGAHPSEVLFTSGGTESNNLAIVGLYRARRTADPARRRILVSPVEHHAVLEVVESLAMTEGAQLDWLPVDPAGRVLPESFAAALQRDPQSIALATVMTANNEIGTLTAIRDLAHQAAEAGVPLHTDAAQAAPVLPIDFGADGASAVSITGHKLGGPGGTGILLLRRDVALTPWLHGGGQERGLRSGTLDTAGIAGLAVAASDVVAQRADRAGRLTALREQLFDGILAALPDAVRTVGPDVGQLPGIAHLRFPGAEAETLLMLLDRAEVQCSAGAACSAGVTRASHVLLALGLDEDAARSGLRFSLGHTSTEHDVQVAIAAVPEAVARARAAARPIPVGAR</sequence>
<evidence type="ECO:0000256" key="4">
    <source>
        <dbReference type="ARBA" id="ARBA00022723"/>
    </source>
</evidence>
<name>A0AAU8DL74_9ACTN</name>
<keyword evidence="5" id="KW-0663">Pyridoxal phosphate</keyword>
<dbReference type="EMBL" id="CP159218">
    <property type="protein sequence ID" value="XCG62729.1"/>
    <property type="molecule type" value="Genomic_DNA"/>
</dbReference>
<organism evidence="10">
    <name type="scientific">Nakamurella sp. A5-74</name>
    <dbReference type="NCBI Taxonomy" id="3158264"/>
    <lineage>
        <taxon>Bacteria</taxon>
        <taxon>Bacillati</taxon>
        <taxon>Actinomycetota</taxon>
        <taxon>Actinomycetes</taxon>
        <taxon>Nakamurellales</taxon>
        <taxon>Nakamurellaceae</taxon>
        <taxon>Nakamurella</taxon>
    </lineage>
</organism>
<reference evidence="10" key="1">
    <citation type="submission" date="2024-05" db="EMBL/GenBank/DDBJ databases">
        <authorList>
            <person name="Cai S.Y."/>
            <person name="Jin L.M."/>
            <person name="Li H.R."/>
        </authorList>
    </citation>
    <scope>NUCLEOTIDE SEQUENCE</scope>
    <source>
        <strain evidence="10">A5-74</strain>
    </source>
</reference>
<keyword evidence="4" id="KW-0479">Metal-binding</keyword>
<evidence type="ECO:0000259" key="9">
    <source>
        <dbReference type="Pfam" id="PF00266"/>
    </source>
</evidence>
<proteinExistence type="inferred from homology"/>
<evidence type="ECO:0000256" key="7">
    <source>
        <dbReference type="ARBA" id="ARBA00023014"/>
    </source>
</evidence>
<dbReference type="GO" id="GO:0031071">
    <property type="term" value="F:cysteine desulfurase activity"/>
    <property type="evidence" value="ECO:0007669"/>
    <property type="project" value="UniProtKB-EC"/>
</dbReference>
<dbReference type="AlphaFoldDB" id="A0AAU8DL74"/>
<dbReference type="InterPro" id="IPR000192">
    <property type="entry name" value="Aminotrans_V_dom"/>
</dbReference>
<evidence type="ECO:0000256" key="2">
    <source>
        <dbReference type="ARBA" id="ARBA00006490"/>
    </source>
</evidence>
<dbReference type="PANTHER" id="PTHR11601">
    <property type="entry name" value="CYSTEINE DESULFURYLASE FAMILY MEMBER"/>
    <property type="match status" value="1"/>
</dbReference>
<dbReference type="SUPFAM" id="SSF53383">
    <property type="entry name" value="PLP-dependent transferases"/>
    <property type="match status" value="1"/>
</dbReference>
<accession>A0AAU8DL74</accession>